<dbReference type="InterPro" id="IPR040612">
    <property type="entry name" value="ArsA_HSP20-like"/>
</dbReference>
<dbReference type="SUPFAM" id="SSF52540">
    <property type="entry name" value="P-loop containing nucleoside triphosphate hydrolases"/>
    <property type="match status" value="1"/>
</dbReference>
<evidence type="ECO:0000259" key="4">
    <source>
        <dbReference type="Pfam" id="PF17886"/>
    </source>
</evidence>
<accession>A0A1I5PL24</accession>
<proteinExistence type="inferred from homology"/>
<name>A0A1I5PL24_9ACTN</name>
<dbReference type="Proteomes" id="UP000198857">
    <property type="component" value="Unassembled WGS sequence"/>
</dbReference>
<reference evidence="6" key="1">
    <citation type="submission" date="2016-10" db="EMBL/GenBank/DDBJ databases">
        <authorList>
            <person name="Varghese N."/>
            <person name="Submissions S."/>
        </authorList>
    </citation>
    <scope>NUCLEOTIDE SEQUENCE [LARGE SCALE GENOMIC DNA]</scope>
    <source>
        <strain evidence="6">DSM 44208</strain>
    </source>
</reference>
<dbReference type="Gene3D" id="3.40.50.300">
    <property type="entry name" value="P-loop containing nucleotide triphosphate hydrolases"/>
    <property type="match status" value="1"/>
</dbReference>
<evidence type="ECO:0000313" key="6">
    <source>
        <dbReference type="Proteomes" id="UP000198857"/>
    </source>
</evidence>
<sequence length="405" mass="40910">MPTLLFTGPGGAGTTTLAAAAAVRAARAGRRAVLVTGQRPPSGAAEQPGLDVVRVDPQADFGTFWAGRAGELSGAAPGLALPPATSVVPLPGTGELALLAALGRVPDGAHTDTDVVVDAGPLAAAAALVALPGALRWWLEQALPTRVRVLAAVRTAAVRAGTLRRGAADLVLEAVPELEALLQRQALTDPGATAVWLVALPRPAAAADLRRAATALAVHGQRPAGVLVRVLPEGGAGDWWTARLGEQEAALATLAGVAPVHTVPETASAPEDAGALAALLPDLPGPSAGPAAPAPERVEGGWRLTVPLPFAEREDVQLTRWEDELVVTAAGARRSLRLDALLRRCVVTAGTLAAAGTGAARLEVGFAADPELWPADLLAAQAGNGSEDVGEGIGEDVGEDIGRTR</sequence>
<feature type="region of interest" description="Disordered" evidence="2">
    <location>
        <begin position="384"/>
        <end position="405"/>
    </location>
</feature>
<feature type="domain" description="ArsA HSP20-like" evidence="4">
    <location>
        <begin position="299"/>
        <end position="348"/>
    </location>
</feature>
<gene>
    <name evidence="5" type="ORF">SAMN05660464_2859</name>
</gene>
<feature type="compositionally biased region" description="Acidic residues" evidence="2">
    <location>
        <begin position="388"/>
        <end position="399"/>
    </location>
</feature>
<protein>
    <submittedName>
        <fullName evidence="5">Arsenite-transporting ATPase</fullName>
    </submittedName>
</protein>
<evidence type="ECO:0000313" key="5">
    <source>
        <dbReference type="EMBL" id="SFP34226.1"/>
    </source>
</evidence>
<feature type="domain" description="ArsA/GET3 Anion-transporting ATPase-like" evidence="3">
    <location>
        <begin position="89"/>
        <end position="244"/>
    </location>
</feature>
<dbReference type="STRING" id="1523247.SAMN05660464_2859"/>
<keyword evidence="6" id="KW-1185">Reference proteome</keyword>
<dbReference type="Pfam" id="PF02374">
    <property type="entry name" value="ArsA_ATPase"/>
    <property type="match status" value="1"/>
</dbReference>
<dbReference type="InterPro" id="IPR025723">
    <property type="entry name" value="ArsA/GET3_ATPase-like"/>
</dbReference>
<dbReference type="EMBL" id="FOWQ01000004">
    <property type="protein sequence ID" value="SFP34226.1"/>
    <property type="molecule type" value="Genomic_DNA"/>
</dbReference>
<dbReference type="Pfam" id="PF17886">
    <property type="entry name" value="ArsA_HSP20"/>
    <property type="match status" value="1"/>
</dbReference>
<dbReference type="AlphaFoldDB" id="A0A1I5PL24"/>
<dbReference type="InterPro" id="IPR008978">
    <property type="entry name" value="HSP20-like_chaperone"/>
</dbReference>
<evidence type="ECO:0000256" key="2">
    <source>
        <dbReference type="SAM" id="MobiDB-lite"/>
    </source>
</evidence>
<comment type="similarity">
    <text evidence="1">Belongs to the arsA ATPase family.</text>
</comment>
<dbReference type="RefSeq" id="WP_091110281.1">
    <property type="nucleotide sequence ID" value="NZ_FOWQ01000004.1"/>
</dbReference>
<evidence type="ECO:0000259" key="3">
    <source>
        <dbReference type="Pfam" id="PF02374"/>
    </source>
</evidence>
<organism evidence="5 6">
    <name type="scientific">Geodermatophilus dictyosporus</name>
    <dbReference type="NCBI Taxonomy" id="1523247"/>
    <lineage>
        <taxon>Bacteria</taxon>
        <taxon>Bacillati</taxon>
        <taxon>Actinomycetota</taxon>
        <taxon>Actinomycetes</taxon>
        <taxon>Geodermatophilales</taxon>
        <taxon>Geodermatophilaceae</taxon>
        <taxon>Geodermatophilus</taxon>
    </lineage>
</organism>
<dbReference type="Gene3D" id="2.60.40.790">
    <property type="match status" value="1"/>
</dbReference>
<dbReference type="InterPro" id="IPR027417">
    <property type="entry name" value="P-loop_NTPase"/>
</dbReference>
<evidence type="ECO:0000256" key="1">
    <source>
        <dbReference type="ARBA" id="ARBA00011040"/>
    </source>
</evidence>
<dbReference type="OrthoDB" id="9780677at2"/>